<dbReference type="InterPro" id="IPR050194">
    <property type="entry name" value="Glycosyltransferase_grp1"/>
</dbReference>
<dbReference type="EMBL" id="CP051685">
    <property type="protein sequence ID" value="QJD98661.1"/>
    <property type="molecule type" value="Genomic_DNA"/>
</dbReference>
<dbReference type="Pfam" id="PF13439">
    <property type="entry name" value="Glyco_transf_4"/>
    <property type="match status" value="1"/>
</dbReference>
<dbReference type="SUPFAM" id="SSF53756">
    <property type="entry name" value="UDP-Glycosyltransferase/glycogen phosphorylase"/>
    <property type="match status" value="1"/>
</dbReference>
<reference evidence="2 3" key="1">
    <citation type="submission" date="2020-04" db="EMBL/GenBank/DDBJ databases">
        <title>Genome sequencing of novel species.</title>
        <authorList>
            <person name="Heo J."/>
            <person name="Kim S.-J."/>
            <person name="Kim J.-S."/>
            <person name="Hong S.-B."/>
            <person name="Kwon S.-W."/>
        </authorList>
    </citation>
    <scope>NUCLEOTIDE SEQUENCE [LARGE SCALE GENOMIC DNA]</scope>
    <source>
        <strain evidence="2 3">GN2-R2</strain>
    </source>
</reference>
<dbReference type="GO" id="GO:0016757">
    <property type="term" value="F:glycosyltransferase activity"/>
    <property type="evidence" value="ECO:0007669"/>
    <property type="project" value="TreeGrafter"/>
</dbReference>
<accession>A0A7Z2ZS34</accession>
<dbReference type="PANTHER" id="PTHR45947">
    <property type="entry name" value="SULFOQUINOVOSYL TRANSFERASE SQD2"/>
    <property type="match status" value="1"/>
</dbReference>
<organism evidence="2 3">
    <name type="scientific">Massilia forsythiae</name>
    <dbReference type="NCBI Taxonomy" id="2728020"/>
    <lineage>
        <taxon>Bacteria</taxon>
        <taxon>Pseudomonadati</taxon>
        <taxon>Pseudomonadota</taxon>
        <taxon>Betaproteobacteria</taxon>
        <taxon>Burkholderiales</taxon>
        <taxon>Oxalobacteraceae</taxon>
        <taxon>Telluria group</taxon>
        <taxon>Massilia</taxon>
    </lineage>
</organism>
<dbReference type="Gene3D" id="3.40.50.2000">
    <property type="entry name" value="Glycogen Phosphorylase B"/>
    <property type="match status" value="2"/>
</dbReference>
<dbReference type="KEGG" id="mfy:HH212_00250"/>
<keyword evidence="2" id="KW-0808">Transferase</keyword>
<evidence type="ECO:0000313" key="2">
    <source>
        <dbReference type="EMBL" id="QJD98661.1"/>
    </source>
</evidence>
<feature type="domain" description="Glycosyltransferase subfamily 4-like N-terminal" evidence="1">
    <location>
        <begin position="15"/>
        <end position="175"/>
    </location>
</feature>
<protein>
    <submittedName>
        <fullName evidence="2">Glycosyltransferase family 1 protein</fullName>
    </submittedName>
</protein>
<gene>
    <name evidence="2" type="ORF">HH212_00250</name>
</gene>
<dbReference type="Pfam" id="PF13692">
    <property type="entry name" value="Glyco_trans_1_4"/>
    <property type="match status" value="1"/>
</dbReference>
<dbReference type="PANTHER" id="PTHR45947:SF3">
    <property type="entry name" value="SULFOQUINOVOSYL TRANSFERASE SQD2"/>
    <property type="match status" value="1"/>
</dbReference>
<dbReference type="Proteomes" id="UP000502415">
    <property type="component" value="Chromosome"/>
</dbReference>
<name>A0A7Z2ZS34_9BURK</name>
<dbReference type="RefSeq" id="WP_169433561.1">
    <property type="nucleotide sequence ID" value="NZ_CP051685.1"/>
</dbReference>
<evidence type="ECO:0000259" key="1">
    <source>
        <dbReference type="Pfam" id="PF13439"/>
    </source>
</evidence>
<dbReference type="AlphaFoldDB" id="A0A7Z2ZS34"/>
<evidence type="ECO:0000313" key="3">
    <source>
        <dbReference type="Proteomes" id="UP000502415"/>
    </source>
</evidence>
<proteinExistence type="predicted"/>
<dbReference type="InterPro" id="IPR028098">
    <property type="entry name" value="Glyco_trans_4-like_N"/>
</dbReference>
<keyword evidence="3" id="KW-1185">Reference proteome</keyword>
<sequence length="388" mass="41639">MHLVDITMFYAAEGGGVSTYLNAKAAWLARRRHAHGAAFRHTIMSPNVETCGYTVPALVRIPAAGLPGFHGYRMPLTVGAPARLLAAARPDLVEAGDAGHCAWAALRLRRRHDIPAVAFYHSDLPRLVQPRLGDWIARGACRYLANLYRQFDLVLAPSRVMVQQLEAIGVHGAVHQPLGIDSGVFHPRRRDAALRRRLGLRDGTRLLVYAGRVTPEKKLGVLAEAVRKLGGRYHLLLVGAGGAAGSALPAGSNISRLPFERDQRRLAALLAGCDVLVHPGDCETFGLIVLEAMACGLPVVAANGGGVAELVDGDTGILAEPNSPDSLAGAIEAVYARDLGRIGLAARRKAVEHYDWERILPQVLGRYAGLLAGYRHALPPPERVCVTD</sequence>